<reference evidence="2" key="1">
    <citation type="submission" date="2014-09" db="EMBL/GenBank/DDBJ databases">
        <authorList>
            <person name="Magalhaes I.L.F."/>
            <person name="Oliveira U."/>
            <person name="Santos F.R."/>
            <person name="Vidigal T.H.D.A."/>
            <person name="Brescovit A.D."/>
            <person name="Santos A.J."/>
        </authorList>
    </citation>
    <scope>NUCLEOTIDE SEQUENCE</scope>
    <source>
        <tissue evidence="2">Shoot tissue taken approximately 20 cm above the soil surface</tissue>
    </source>
</reference>
<feature type="transmembrane region" description="Helical" evidence="1">
    <location>
        <begin position="16"/>
        <end position="34"/>
    </location>
</feature>
<protein>
    <submittedName>
        <fullName evidence="2">Uncharacterized protein</fullName>
    </submittedName>
</protein>
<dbReference type="EMBL" id="GBRH01259747">
    <property type="protein sequence ID" value="JAD38148.1"/>
    <property type="molecule type" value="Transcribed_RNA"/>
</dbReference>
<sequence length="35" mass="3921">MPDELDSLNLPLIKEPLHQCLVLSVLISSLLLCIF</sequence>
<reference evidence="2" key="2">
    <citation type="journal article" date="2015" name="Data Brief">
        <title>Shoot transcriptome of the giant reed, Arundo donax.</title>
        <authorList>
            <person name="Barrero R.A."/>
            <person name="Guerrero F.D."/>
            <person name="Moolhuijzen P."/>
            <person name="Goolsby J.A."/>
            <person name="Tidwell J."/>
            <person name="Bellgard S.E."/>
            <person name="Bellgard M.I."/>
        </authorList>
    </citation>
    <scope>NUCLEOTIDE SEQUENCE</scope>
    <source>
        <tissue evidence="2">Shoot tissue taken approximately 20 cm above the soil surface</tissue>
    </source>
</reference>
<evidence type="ECO:0000313" key="2">
    <source>
        <dbReference type="EMBL" id="JAD38148.1"/>
    </source>
</evidence>
<name>A0A0A8ZKG6_ARUDO</name>
<organism evidence="2">
    <name type="scientific">Arundo donax</name>
    <name type="common">Giant reed</name>
    <name type="synonym">Donax arundinaceus</name>
    <dbReference type="NCBI Taxonomy" id="35708"/>
    <lineage>
        <taxon>Eukaryota</taxon>
        <taxon>Viridiplantae</taxon>
        <taxon>Streptophyta</taxon>
        <taxon>Embryophyta</taxon>
        <taxon>Tracheophyta</taxon>
        <taxon>Spermatophyta</taxon>
        <taxon>Magnoliopsida</taxon>
        <taxon>Liliopsida</taxon>
        <taxon>Poales</taxon>
        <taxon>Poaceae</taxon>
        <taxon>PACMAD clade</taxon>
        <taxon>Arundinoideae</taxon>
        <taxon>Arundineae</taxon>
        <taxon>Arundo</taxon>
    </lineage>
</organism>
<keyword evidence="1" id="KW-0812">Transmembrane</keyword>
<dbReference type="AlphaFoldDB" id="A0A0A8ZKG6"/>
<evidence type="ECO:0000256" key="1">
    <source>
        <dbReference type="SAM" id="Phobius"/>
    </source>
</evidence>
<keyword evidence="1" id="KW-1133">Transmembrane helix</keyword>
<keyword evidence="1" id="KW-0472">Membrane</keyword>
<accession>A0A0A8ZKG6</accession>
<proteinExistence type="predicted"/>